<reference evidence="9 10" key="1">
    <citation type="submission" date="2019-02" db="EMBL/GenBank/DDBJ databases">
        <title>Deep-cultivation of Planctomycetes and their phenomic and genomic characterization uncovers novel biology.</title>
        <authorList>
            <person name="Wiegand S."/>
            <person name="Jogler M."/>
            <person name="Boedeker C."/>
            <person name="Pinto D."/>
            <person name="Vollmers J."/>
            <person name="Rivas-Marin E."/>
            <person name="Kohn T."/>
            <person name="Peeters S.H."/>
            <person name="Heuer A."/>
            <person name="Rast P."/>
            <person name="Oberbeckmann S."/>
            <person name="Bunk B."/>
            <person name="Jeske O."/>
            <person name="Meyerdierks A."/>
            <person name="Storesund J.E."/>
            <person name="Kallscheuer N."/>
            <person name="Luecker S."/>
            <person name="Lage O.M."/>
            <person name="Pohl T."/>
            <person name="Merkel B.J."/>
            <person name="Hornburger P."/>
            <person name="Mueller R.-W."/>
            <person name="Bruemmer F."/>
            <person name="Labrenz M."/>
            <person name="Spormann A.M."/>
            <person name="Op den Camp H."/>
            <person name="Overmann J."/>
            <person name="Amann R."/>
            <person name="Jetten M.S.M."/>
            <person name="Mascher T."/>
            <person name="Medema M.H."/>
            <person name="Devos D.P."/>
            <person name="Kaster A.-K."/>
            <person name="Ovreas L."/>
            <person name="Rohde M."/>
            <person name="Galperin M.Y."/>
            <person name="Jogler C."/>
        </authorList>
    </citation>
    <scope>NUCLEOTIDE SEQUENCE [LARGE SCALE GENOMIC DNA]</scope>
    <source>
        <strain evidence="9 10">SV_7m_r</strain>
    </source>
</reference>
<dbReference type="InterPro" id="IPR019815">
    <property type="entry name" value="Translation_initiation_fac_3_C"/>
</dbReference>
<dbReference type="HAMAP" id="MF_00080">
    <property type="entry name" value="IF_3"/>
    <property type="match status" value="1"/>
</dbReference>
<evidence type="ECO:0000256" key="2">
    <source>
        <dbReference type="ARBA" id="ARBA00022540"/>
    </source>
</evidence>
<dbReference type="SUPFAM" id="SSF54364">
    <property type="entry name" value="Translation initiation factor IF3, N-terminal domain"/>
    <property type="match status" value="1"/>
</dbReference>
<organism evidence="9 10">
    <name type="scientific">Stieleria bergensis</name>
    <dbReference type="NCBI Taxonomy" id="2528025"/>
    <lineage>
        <taxon>Bacteria</taxon>
        <taxon>Pseudomonadati</taxon>
        <taxon>Planctomycetota</taxon>
        <taxon>Planctomycetia</taxon>
        <taxon>Pirellulales</taxon>
        <taxon>Pirellulaceae</taxon>
        <taxon>Stieleria</taxon>
    </lineage>
</organism>
<evidence type="ECO:0000313" key="9">
    <source>
        <dbReference type="EMBL" id="QDT61242.1"/>
    </source>
</evidence>
<dbReference type="InterPro" id="IPR019814">
    <property type="entry name" value="Translation_initiation_fac_3_N"/>
</dbReference>
<evidence type="ECO:0000256" key="6">
    <source>
        <dbReference type="RuleBase" id="RU000646"/>
    </source>
</evidence>
<dbReference type="PANTHER" id="PTHR10938">
    <property type="entry name" value="TRANSLATION INITIATION FACTOR IF-3"/>
    <property type="match status" value="1"/>
</dbReference>
<dbReference type="RefSeq" id="WP_145275121.1">
    <property type="nucleotide sequence ID" value="NZ_CP036272.1"/>
</dbReference>
<evidence type="ECO:0000256" key="1">
    <source>
        <dbReference type="ARBA" id="ARBA00005439"/>
    </source>
</evidence>
<keyword evidence="10" id="KW-1185">Reference proteome</keyword>
<dbReference type="InterPro" id="IPR036788">
    <property type="entry name" value="T_IF-3_C_sf"/>
</dbReference>
<proteinExistence type="inferred from homology"/>
<dbReference type="InterPro" id="IPR036787">
    <property type="entry name" value="T_IF-3_N_sf"/>
</dbReference>
<protein>
    <recommendedName>
        <fullName evidence="4 5">Translation initiation factor IF-3</fullName>
    </recommendedName>
</protein>
<dbReference type="PROSITE" id="PS00938">
    <property type="entry name" value="IF3"/>
    <property type="match status" value="1"/>
</dbReference>
<dbReference type="GO" id="GO:0016020">
    <property type="term" value="C:membrane"/>
    <property type="evidence" value="ECO:0007669"/>
    <property type="project" value="TreeGrafter"/>
</dbReference>
<comment type="function">
    <text evidence="4 6">IF-3 binds to the 30S ribosomal subunit and shifts the equilibrium between 70S ribosomes and their 50S and 30S subunits in favor of the free subunits, thus enhancing the availability of 30S subunits on which protein synthesis initiation begins.</text>
</comment>
<dbReference type="Gene3D" id="3.30.110.10">
    <property type="entry name" value="Translation initiation factor 3 (IF-3), C-terminal domain"/>
    <property type="match status" value="1"/>
</dbReference>
<dbReference type="NCBIfam" id="TIGR00168">
    <property type="entry name" value="infC"/>
    <property type="match status" value="1"/>
</dbReference>
<dbReference type="GO" id="GO:0005829">
    <property type="term" value="C:cytosol"/>
    <property type="evidence" value="ECO:0007669"/>
    <property type="project" value="TreeGrafter"/>
</dbReference>
<dbReference type="EMBL" id="CP036272">
    <property type="protein sequence ID" value="QDT61242.1"/>
    <property type="molecule type" value="Genomic_DNA"/>
</dbReference>
<feature type="domain" description="Translation initiation factor 3 N-terminal" evidence="8">
    <location>
        <begin position="18"/>
        <end position="84"/>
    </location>
</feature>
<feature type="domain" description="Translation initiation factor 3 C-terminal" evidence="7">
    <location>
        <begin position="92"/>
        <end position="175"/>
    </location>
</feature>
<evidence type="ECO:0000259" key="7">
    <source>
        <dbReference type="Pfam" id="PF00707"/>
    </source>
</evidence>
<dbReference type="SUPFAM" id="SSF55200">
    <property type="entry name" value="Translation initiation factor IF3, C-terminal domain"/>
    <property type="match status" value="1"/>
</dbReference>
<keyword evidence="3 4" id="KW-0648">Protein biosynthesis</keyword>
<keyword evidence="4" id="KW-0963">Cytoplasm</keyword>
<name>A0A517SYR7_9BACT</name>
<evidence type="ECO:0000256" key="4">
    <source>
        <dbReference type="HAMAP-Rule" id="MF_00080"/>
    </source>
</evidence>
<comment type="subcellular location">
    <subcellularLocation>
        <location evidence="4 6">Cytoplasm</location>
    </subcellularLocation>
</comment>
<dbReference type="InterPro" id="IPR019813">
    <property type="entry name" value="Translation_initiation_fac3_CS"/>
</dbReference>
<dbReference type="PANTHER" id="PTHR10938:SF0">
    <property type="entry name" value="TRANSLATION INITIATION FACTOR IF-3, MITOCHONDRIAL"/>
    <property type="match status" value="1"/>
</dbReference>
<evidence type="ECO:0000256" key="3">
    <source>
        <dbReference type="ARBA" id="ARBA00022917"/>
    </source>
</evidence>
<evidence type="ECO:0000256" key="5">
    <source>
        <dbReference type="NCBIfam" id="TIGR00168"/>
    </source>
</evidence>
<accession>A0A517SYR7</accession>
<evidence type="ECO:0000313" key="10">
    <source>
        <dbReference type="Proteomes" id="UP000315003"/>
    </source>
</evidence>
<dbReference type="GO" id="GO:0043022">
    <property type="term" value="F:ribosome binding"/>
    <property type="evidence" value="ECO:0007669"/>
    <property type="project" value="UniProtKB-ARBA"/>
</dbReference>
<dbReference type="Gene3D" id="3.10.20.80">
    <property type="entry name" value="Translation initiation factor 3 (IF-3), N-terminal domain"/>
    <property type="match status" value="1"/>
</dbReference>
<dbReference type="FunFam" id="3.10.20.80:FF:000001">
    <property type="entry name" value="Translation initiation factor IF-3"/>
    <property type="match status" value="1"/>
</dbReference>
<dbReference type="Pfam" id="PF00707">
    <property type="entry name" value="IF3_C"/>
    <property type="match status" value="1"/>
</dbReference>
<gene>
    <name evidence="4 9" type="primary">infC</name>
    <name evidence="9" type="ORF">SV7mr_37760</name>
</gene>
<keyword evidence="2 4" id="KW-0396">Initiation factor</keyword>
<dbReference type="Pfam" id="PF05198">
    <property type="entry name" value="IF3_N"/>
    <property type="match status" value="1"/>
</dbReference>
<dbReference type="GO" id="GO:0032790">
    <property type="term" value="P:ribosome disassembly"/>
    <property type="evidence" value="ECO:0007669"/>
    <property type="project" value="TreeGrafter"/>
</dbReference>
<comment type="subunit">
    <text evidence="4 6">Monomer.</text>
</comment>
<dbReference type="FunFam" id="3.30.110.10:FF:000001">
    <property type="entry name" value="Translation initiation factor IF-3"/>
    <property type="match status" value="1"/>
</dbReference>
<sequence length="176" mass="20362">MALARRNQQTENRDTVRINGNIRITPIRVVSETGEQLGVIPTEQALERARDVGLDLVEVAPNERPPVCRIMDYGKYKYDKNKKSNRGQSHTKTKEIRLRPKTGDEDIRTKIRRAEKFLLNKDKVQVSVLFRGREMAHIEEGRKVMQQVIEMLDEVGKVETSPQQHGKRMICMISPR</sequence>
<dbReference type="InterPro" id="IPR001288">
    <property type="entry name" value="Translation_initiation_fac_3"/>
</dbReference>
<dbReference type="OrthoDB" id="9806014at2"/>
<evidence type="ECO:0000259" key="8">
    <source>
        <dbReference type="Pfam" id="PF05198"/>
    </source>
</evidence>
<dbReference type="AlphaFoldDB" id="A0A517SYR7"/>
<comment type="similarity">
    <text evidence="1 4 6">Belongs to the IF-3 family.</text>
</comment>
<dbReference type="Proteomes" id="UP000315003">
    <property type="component" value="Chromosome"/>
</dbReference>
<dbReference type="GO" id="GO:0003743">
    <property type="term" value="F:translation initiation factor activity"/>
    <property type="evidence" value="ECO:0007669"/>
    <property type="project" value="UniProtKB-UniRule"/>
</dbReference>